<evidence type="ECO:0000256" key="1">
    <source>
        <dbReference type="ARBA" id="ARBA00022475"/>
    </source>
</evidence>
<feature type="non-terminal residue" evidence="5">
    <location>
        <position position="227"/>
    </location>
</feature>
<sequence>MATVKFVEKLFGDQNKKKLKTLESDIAAINALEPVVQQLSDDELRQKTEEFTGRLESGESLDDIKHEAFAVVREAARRTLGQRHYDVQLIGGLTLHEGKIAEMRTGEGKTLSATTAVYLNALSHKGVHIITVNDYLARRDADWMGQIYHFLGLTIGCIQGQNISYQYEADMAAIRRQADEVATSETGAPSTEGNGYEALIAADMQHMLTVTRQEAYACDITFGTNNE</sequence>
<dbReference type="Proteomes" id="UP000230292">
    <property type="component" value="Unassembled WGS sequence"/>
</dbReference>
<reference evidence="5 6" key="1">
    <citation type="submission" date="2017-09" db="EMBL/GenBank/DDBJ databases">
        <title>Depth-based differentiation of microbial function through sediment-hosted aquifers and enrichment of novel symbionts in the deep terrestrial subsurface.</title>
        <authorList>
            <person name="Probst A.J."/>
            <person name="Ladd B."/>
            <person name="Jarett J.K."/>
            <person name="Geller-Mcgrath D.E."/>
            <person name="Sieber C.M."/>
            <person name="Emerson J.B."/>
            <person name="Anantharaman K."/>
            <person name="Thomas B.C."/>
            <person name="Malmstrom R."/>
            <person name="Stieglmeier M."/>
            <person name="Klingl A."/>
            <person name="Woyke T."/>
            <person name="Ryan C.M."/>
            <person name="Banfield J.F."/>
        </authorList>
    </citation>
    <scope>NUCLEOTIDE SEQUENCE [LARGE SCALE GENOMIC DNA]</scope>
    <source>
        <strain evidence="5">CG15_BIG_FIL_POST_REV_8_21_14_020_45_12</strain>
    </source>
</reference>
<dbReference type="GO" id="GO:0017038">
    <property type="term" value="P:protein import"/>
    <property type="evidence" value="ECO:0007669"/>
    <property type="project" value="InterPro"/>
</dbReference>
<comment type="caution">
    <text evidence="5">The sequence shown here is derived from an EMBL/GenBank/DDBJ whole genome shotgun (WGS) entry which is preliminary data.</text>
</comment>
<dbReference type="SMART" id="SM00957">
    <property type="entry name" value="SecA_DEAD"/>
    <property type="match status" value="1"/>
</dbReference>
<gene>
    <name evidence="5" type="ORF">COW24_01260</name>
</gene>
<dbReference type="EMBL" id="PFGC01000016">
    <property type="protein sequence ID" value="PIW37219.1"/>
    <property type="molecule type" value="Genomic_DNA"/>
</dbReference>
<evidence type="ECO:0000256" key="3">
    <source>
        <dbReference type="ARBA" id="ARBA00023010"/>
    </source>
</evidence>
<keyword evidence="2" id="KW-0813">Transport</keyword>
<dbReference type="SUPFAM" id="SSF52540">
    <property type="entry name" value="P-loop containing nucleoside triphosphate hydrolases"/>
    <property type="match status" value="1"/>
</dbReference>
<dbReference type="InterPro" id="IPR011115">
    <property type="entry name" value="SecA_DEAD"/>
</dbReference>
<accession>A0A2M7H4R7</accession>
<dbReference type="GO" id="GO:0005524">
    <property type="term" value="F:ATP binding"/>
    <property type="evidence" value="ECO:0007669"/>
    <property type="project" value="InterPro"/>
</dbReference>
<proteinExistence type="predicted"/>
<dbReference type="GO" id="GO:0005829">
    <property type="term" value="C:cytosol"/>
    <property type="evidence" value="ECO:0007669"/>
    <property type="project" value="TreeGrafter"/>
</dbReference>
<dbReference type="CDD" id="cd17928">
    <property type="entry name" value="DEXDc_SecA"/>
    <property type="match status" value="1"/>
</dbReference>
<name>A0A2M7H4R7_9BACT</name>
<dbReference type="GO" id="GO:0006886">
    <property type="term" value="P:intracellular protein transport"/>
    <property type="evidence" value="ECO:0007669"/>
    <property type="project" value="InterPro"/>
</dbReference>
<dbReference type="AlphaFoldDB" id="A0A2M7H4R7"/>
<dbReference type="GO" id="GO:0031522">
    <property type="term" value="C:cell envelope Sec protein transport complex"/>
    <property type="evidence" value="ECO:0007669"/>
    <property type="project" value="TreeGrafter"/>
</dbReference>
<dbReference type="GO" id="GO:0006605">
    <property type="term" value="P:protein targeting"/>
    <property type="evidence" value="ECO:0007669"/>
    <property type="project" value="InterPro"/>
</dbReference>
<evidence type="ECO:0000313" key="6">
    <source>
        <dbReference type="Proteomes" id="UP000230292"/>
    </source>
</evidence>
<feature type="domain" description="SecA family profile" evidence="4">
    <location>
        <begin position="4"/>
        <end position="227"/>
    </location>
</feature>
<dbReference type="InterPro" id="IPR027417">
    <property type="entry name" value="P-loop_NTPase"/>
</dbReference>
<evidence type="ECO:0000313" key="5">
    <source>
        <dbReference type="EMBL" id="PIW37219.1"/>
    </source>
</evidence>
<evidence type="ECO:0000259" key="4">
    <source>
        <dbReference type="PROSITE" id="PS51196"/>
    </source>
</evidence>
<organism evidence="5 6">
    <name type="scientific">Candidatus Kerfeldbacteria bacterium CG15_BIG_FIL_POST_REV_8_21_14_020_45_12</name>
    <dbReference type="NCBI Taxonomy" id="2014247"/>
    <lineage>
        <taxon>Bacteria</taxon>
        <taxon>Candidatus Kerfeldiibacteriota</taxon>
    </lineage>
</organism>
<keyword evidence="3" id="KW-0811">Translocation</keyword>
<dbReference type="PANTHER" id="PTHR30612:SF0">
    <property type="entry name" value="CHLOROPLAST PROTEIN-TRANSPORTING ATPASE"/>
    <property type="match status" value="1"/>
</dbReference>
<dbReference type="Gene3D" id="3.40.50.300">
    <property type="entry name" value="P-loop containing nucleotide triphosphate hydrolases"/>
    <property type="match status" value="1"/>
</dbReference>
<dbReference type="GO" id="GO:0043952">
    <property type="term" value="P:protein transport by the Sec complex"/>
    <property type="evidence" value="ECO:0007669"/>
    <property type="project" value="TreeGrafter"/>
</dbReference>
<dbReference type="InterPro" id="IPR014018">
    <property type="entry name" value="SecA_motor_DEAD"/>
</dbReference>
<dbReference type="InterPro" id="IPR000185">
    <property type="entry name" value="SecA"/>
</dbReference>
<dbReference type="GO" id="GO:0005886">
    <property type="term" value="C:plasma membrane"/>
    <property type="evidence" value="ECO:0007669"/>
    <property type="project" value="TreeGrafter"/>
</dbReference>
<dbReference type="PANTHER" id="PTHR30612">
    <property type="entry name" value="SECA INNER MEMBRANE COMPONENT OF SEC PROTEIN SECRETION SYSTEM"/>
    <property type="match status" value="1"/>
</dbReference>
<keyword evidence="1" id="KW-0472">Membrane</keyword>
<protein>
    <submittedName>
        <fullName evidence="5">Preprotein translocase subunit SecA</fullName>
    </submittedName>
</protein>
<keyword evidence="1" id="KW-1003">Cell membrane</keyword>
<evidence type="ECO:0000256" key="2">
    <source>
        <dbReference type="ARBA" id="ARBA00022927"/>
    </source>
</evidence>
<dbReference type="PROSITE" id="PS51196">
    <property type="entry name" value="SECA_MOTOR_DEAD"/>
    <property type="match status" value="1"/>
</dbReference>
<dbReference type="Pfam" id="PF07517">
    <property type="entry name" value="SecA_DEAD"/>
    <property type="match status" value="1"/>
</dbReference>
<keyword evidence="2" id="KW-0653">Protein transport</keyword>
<dbReference type="PRINTS" id="PR00906">
    <property type="entry name" value="SECA"/>
</dbReference>